<evidence type="ECO:0000313" key="2">
    <source>
        <dbReference type="EMBL" id="KAK5911788.1"/>
    </source>
</evidence>
<feature type="region of interest" description="Disordered" evidence="1">
    <location>
        <begin position="1"/>
        <end position="21"/>
    </location>
</feature>
<dbReference type="EMBL" id="JAULUE010002047">
    <property type="protein sequence ID" value="KAK5911788.1"/>
    <property type="molecule type" value="Genomic_DNA"/>
</dbReference>
<reference evidence="2 3" key="1">
    <citation type="journal article" date="2023" name="Mol. Biol. Evol.">
        <title>Genomics of Secondarily Temperate Adaptation in the Only Non-Antarctic Icefish.</title>
        <authorList>
            <person name="Rivera-Colon A.G."/>
            <person name="Rayamajhi N."/>
            <person name="Minhas B.F."/>
            <person name="Madrigal G."/>
            <person name="Bilyk K.T."/>
            <person name="Yoon V."/>
            <person name="Hune M."/>
            <person name="Gregory S."/>
            <person name="Cheng C.H.C."/>
            <person name="Catchen J.M."/>
        </authorList>
    </citation>
    <scope>NUCLEOTIDE SEQUENCE [LARGE SCALE GENOMIC DNA]</scope>
    <source>
        <strain evidence="2">JC2023a</strain>
    </source>
</reference>
<gene>
    <name evidence="2" type="ORF">CesoFtcFv8_001724</name>
</gene>
<protein>
    <submittedName>
        <fullName evidence="2">Uncharacterized protein</fullName>
    </submittedName>
</protein>
<sequence length="96" mass="10161">MRLGYVHFSPMPSPSSLQTDRAAQCSSPHRSALLLLQLGPSPPQPVWSSVLRRTGKGLCCKRTSEGEDPGLICLCSPTSPPPPSVCLSVPFPPAPP</sequence>
<keyword evidence="3" id="KW-1185">Reference proteome</keyword>
<evidence type="ECO:0000313" key="3">
    <source>
        <dbReference type="Proteomes" id="UP001335648"/>
    </source>
</evidence>
<evidence type="ECO:0000256" key="1">
    <source>
        <dbReference type="SAM" id="MobiDB-lite"/>
    </source>
</evidence>
<dbReference type="AlphaFoldDB" id="A0AAN8D2I4"/>
<accession>A0AAN8D2I4</accession>
<organism evidence="2 3">
    <name type="scientific">Champsocephalus esox</name>
    <name type="common">pike icefish</name>
    <dbReference type="NCBI Taxonomy" id="159716"/>
    <lineage>
        <taxon>Eukaryota</taxon>
        <taxon>Metazoa</taxon>
        <taxon>Chordata</taxon>
        <taxon>Craniata</taxon>
        <taxon>Vertebrata</taxon>
        <taxon>Euteleostomi</taxon>
        <taxon>Actinopterygii</taxon>
        <taxon>Neopterygii</taxon>
        <taxon>Teleostei</taxon>
        <taxon>Neoteleostei</taxon>
        <taxon>Acanthomorphata</taxon>
        <taxon>Eupercaria</taxon>
        <taxon>Perciformes</taxon>
        <taxon>Notothenioidei</taxon>
        <taxon>Channichthyidae</taxon>
        <taxon>Champsocephalus</taxon>
    </lineage>
</organism>
<dbReference type="Proteomes" id="UP001335648">
    <property type="component" value="Unassembled WGS sequence"/>
</dbReference>
<proteinExistence type="predicted"/>
<comment type="caution">
    <text evidence="2">The sequence shown here is derived from an EMBL/GenBank/DDBJ whole genome shotgun (WGS) entry which is preliminary data.</text>
</comment>
<name>A0AAN8D2I4_9TELE</name>